<dbReference type="OrthoDB" id="4907280at2759"/>
<dbReference type="Gene3D" id="3.20.20.190">
    <property type="entry name" value="Phosphatidylinositol (PI) phosphodiesterase"/>
    <property type="match status" value="1"/>
</dbReference>
<feature type="signal peptide" evidence="1">
    <location>
        <begin position="1"/>
        <end position="20"/>
    </location>
</feature>
<name>A0A7D5UXT2_9HYPO</name>
<evidence type="ECO:0000313" key="4">
    <source>
        <dbReference type="Proteomes" id="UP000510686"/>
    </source>
</evidence>
<keyword evidence="1" id="KW-0732">Signal</keyword>
<feature type="chain" id="PRO_5028882910" evidence="1">
    <location>
        <begin position="21"/>
        <end position="459"/>
    </location>
</feature>
<dbReference type="PANTHER" id="PTHR31557:SF1">
    <property type="entry name" value="UP-REGULATED IN DAF-2 DOMAIN-CONTAINING PROTEIN"/>
    <property type="match status" value="1"/>
</dbReference>
<evidence type="ECO:0000313" key="3">
    <source>
        <dbReference type="EMBL" id="QLI69595.1"/>
    </source>
</evidence>
<dbReference type="KEGG" id="mbrn:26247885"/>
<dbReference type="Proteomes" id="UP000510686">
    <property type="component" value="Chromosome 3"/>
</dbReference>
<dbReference type="InterPro" id="IPR017946">
    <property type="entry name" value="PLC-like_Pdiesterase_TIM-brl"/>
</dbReference>
<reference evidence="3 4" key="1">
    <citation type="submission" date="2020-07" db="EMBL/GenBank/DDBJ databases">
        <title>Telomere length de novo assembly of all 7 chromosomes of the fungus, Metarhizium brunneum, using a novel assembly pipeline.</title>
        <authorList>
            <person name="Saud z."/>
            <person name="Kortsinoglou A."/>
            <person name="Kouvelis V.N."/>
            <person name="Butt T.M."/>
        </authorList>
    </citation>
    <scope>NUCLEOTIDE SEQUENCE [LARGE SCALE GENOMIC DNA]</scope>
    <source>
        <strain evidence="3 4">4556</strain>
    </source>
</reference>
<evidence type="ECO:0000256" key="1">
    <source>
        <dbReference type="SAM" id="SignalP"/>
    </source>
</evidence>
<gene>
    <name evidence="3" type="primary">SMPD3</name>
    <name evidence="3" type="ORF">G6M90_00g066580</name>
</gene>
<dbReference type="EMBL" id="CP058934">
    <property type="protein sequence ID" value="QLI69595.1"/>
    <property type="molecule type" value="Genomic_DNA"/>
</dbReference>
<dbReference type="RefSeq" id="XP_014539315.2">
    <property type="nucleotide sequence ID" value="XM_014683829.2"/>
</dbReference>
<dbReference type="Pfam" id="PF18457">
    <property type="entry name" value="PUD1_2"/>
    <property type="match status" value="2"/>
</dbReference>
<dbReference type="Gene3D" id="2.60.40.3820">
    <property type="match status" value="1"/>
</dbReference>
<sequence>MRTACFKLLSCLGLLQLAVALTTRRAYVQILNNTTQPIRAATVIHKYSDIYQHHGYWEVIQPGTRSGNMLRVEYHTGAFATGNDWWLVSWKNPEGTRYYYSNPGNGRIFFDTVEWIFAGRGGHRLESTTGFKQHTLMKTDANRVTQVVINTDNTIQFSSKSGYSSTTSSSTPIFRQYGNPQPFYAIAHRVLDKAGVEVALRHGANAVEIDANAWKLVHRGWWADHDGTLPSRGDRIRDVLIAAANARRAGKNLGFVWLDLKNPDRCGQLETGCNIEALRDMARQILAPVGVKILWGFTGSDINGRASGVVREDLTPSEAISIDGLSGTSARYAERIFNTSGPTNTAQRVWSKGLFQMALNFGSCEDKAMSASSGQICPEIRLGVMSGLFGKVFGWTITRNDGSEVNKLMHAGVDGLIYGHMSSFYEDTKEARDALQIINNWLKANSNHRYLANLDDNPW</sequence>
<keyword evidence="4" id="KW-1185">Reference proteome</keyword>
<organism evidence="3 4">
    <name type="scientific">Metarhizium brunneum</name>
    <dbReference type="NCBI Taxonomy" id="500148"/>
    <lineage>
        <taxon>Eukaryota</taxon>
        <taxon>Fungi</taxon>
        <taxon>Dikarya</taxon>
        <taxon>Ascomycota</taxon>
        <taxon>Pezizomycotina</taxon>
        <taxon>Sordariomycetes</taxon>
        <taxon>Hypocreomycetidae</taxon>
        <taxon>Hypocreales</taxon>
        <taxon>Clavicipitaceae</taxon>
        <taxon>Metarhizium</taxon>
    </lineage>
</organism>
<dbReference type="GO" id="GO:0006629">
    <property type="term" value="P:lipid metabolic process"/>
    <property type="evidence" value="ECO:0007669"/>
    <property type="project" value="InterPro"/>
</dbReference>
<feature type="domain" description="Up-regulated in Daf-2" evidence="2">
    <location>
        <begin position="22"/>
        <end position="114"/>
    </location>
</feature>
<dbReference type="GeneID" id="26247885"/>
<dbReference type="PANTHER" id="PTHR31557">
    <property type="entry name" value="5C820-RELATED-RELATED"/>
    <property type="match status" value="1"/>
</dbReference>
<feature type="domain" description="Up-regulated in Daf-2" evidence="2">
    <location>
        <begin position="126"/>
        <end position="167"/>
    </location>
</feature>
<dbReference type="InterPro" id="IPR041157">
    <property type="entry name" value="PUD1/2"/>
</dbReference>
<accession>A0A7D5UXT2</accession>
<dbReference type="GO" id="GO:0008081">
    <property type="term" value="F:phosphoric diester hydrolase activity"/>
    <property type="evidence" value="ECO:0007669"/>
    <property type="project" value="InterPro"/>
</dbReference>
<protein>
    <submittedName>
        <fullName evidence="3">Sphingomyelinase D</fullName>
    </submittedName>
</protein>
<evidence type="ECO:0000259" key="2">
    <source>
        <dbReference type="Pfam" id="PF18457"/>
    </source>
</evidence>
<dbReference type="AlphaFoldDB" id="A0A7D5UXT2"/>
<proteinExistence type="predicted"/>